<keyword evidence="3" id="KW-0804">Transcription</keyword>
<keyword evidence="1" id="KW-0805">Transcription regulation</keyword>
<reference evidence="5 6" key="1">
    <citation type="submission" date="2019-03" db="EMBL/GenBank/DDBJ databases">
        <title>Genomic Encyclopedia of Type Strains, Phase IV (KMG-IV): sequencing the most valuable type-strain genomes for metagenomic binning, comparative biology and taxonomic classification.</title>
        <authorList>
            <person name="Goeker M."/>
        </authorList>
    </citation>
    <scope>NUCLEOTIDE SEQUENCE [LARGE SCALE GENOMIC DNA]</scope>
    <source>
        <strain evidence="5 6">DSM 44496</strain>
    </source>
</reference>
<accession>A0A4R6PTD4</accession>
<dbReference type="EMBL" id="SNXK01000001">
    <property type="protein sequence ID" value="TDP41894.1"/>
    <property type="molecule type" value="Genomic_DNA"/>
</dbReference>
<proteinExistence type="predicted"/>
<dbReference type="Gene3D" id="1.10.10.10">
    <property type="entry name" value="Winged helix-like DNA-binding domain superfamily/Winged helix DNA-binding domain"/>
    <property type="match status" value="1"/>
</dbReference>
<dbReference type="PROSITE" id="PS50956">
    <property type="entry name" value="HTH_ASNC_2"/>
    <property type="match status" value="1"/>
</dbReference>
<keyword evidence="2" id="KW-0238">DNA-binding</keyword>
<dbReference type="RefSeq" id="WP_067493199.1">
    <property type="nucleotide sequence ID" value="NZ_JBHXPO010000001.1"/>
</dbReference>
<dbReference type="AlphaFoldDB" id="A0A4R6PTD4"/>
<dbReference type="Gene3D" id="3.30.70.920">
    <property type="match status" value="1"/>
</dbReference>
<dbReference type="PANTHER" id="PTHR30154">
    <property type="entry name" value="LEUCINE-RESPONSIVE REGULATORY PROTEIN"/>
    <property type="match status" value="1"/>
</dbReference>
<dbReference type="SUPFAM" id="SSF46785">
    <property type="entry name" value="Winged helix' DNA-binding domain"/>
    <property type="match status" value="1"/>
</dbReference>
<dbReference type="InterPro" id="IPR019887">
    <property type="entry name" value="Tscrpt_reg_AsnC/Lrp_C"/>
</dbReference>
<dbReference type="SMART" id="SM00344">
    <property type="entry name" value="HTH_ASNC"/>
    <property type="match status" value="1"/>
</dbReference>
<evidence type="ECO:0000256" key="3">
    <source>
        <dbReference type="ARBA" id="ARBA00023163"/>
    </source>
</evidence>
<dbReference type="InterPro" id="IPR011008">
    <property type="entry name" value="Dimeric_a/b-barrel"/>
</dbReference>
<sequence length="164" mass="18035">MAIKFDAVDAALLAELARDPRAPILELAQRLGIARNTVQARMKRLESSGAVRGYPPDIDVAAIGFAVHAFLGIELDQNKMDPIIERLRDFPHVLEVHATTGRADLLVRVAARSQQDLLEIIQRVHAIDGVNHTETMLALATPIGYRSLPLVEDLTARRSDDDVS</sequence>
<dbReference type="SUPFAM" id="SSF54909">
    <property type="entry name" value="Dimeric alpha+beta barrel"/>
    <property type="match status" value="1"/>
</dbReference>
<dbReference type="GO" id="GO:0005829">
    <property type="term" value="C:cytosol"/>
    <property type="evidence" value="ECO:0007669"/>
    <property type="project" value="TreeGrafter"/>
</dbReference>
<dbReference type="InterPro" id="IPR019888">
    <property type="entry name" value="Tscrpt_reg_AsnC-like"/>
</dbReference>
<dbReference type="Pfam" id="PF13404">
    <property type="entry name" value="HTH_AsnC-type"/>
    <property type="match status" value="1"/>
</dbReference>
<evidence type="ECO:0000256" key="1">
    <source>
        <dbReference type="ARBA" id="ARBA00023015"/>
    </source>
</evidence>
<evidence type="ECO:0000256" key="2">
    <source>
        <dbReference type="ARBA" id="ARBA00023125"/>
    </source>
</evidence>
<gene>
    <name evidence="5" type="ORF">DFR75_101999</name>
</gene>
<protein>
    <submittedName>
        <fullName evidence="5">AsnC family transcriptional regulator</fullName>
    </submittedName>
</protein>
<name>A0A4R6PTD4_NOCIG</name>
<keyword evidence="6" id="KW-1185">Reference proteome</keyword>
<dbReference type="InterPro" id="IPR036388">
    <property type="entry name" value="WH-like_DNA-bd_sf"/>
</dbReference>
<evidence type="ECO:0000313" key="6">
    <source>
        <dbReference type="Proteomes" id="UP000295087"/>
    </source>
</evidence>
<comment type="caution">
    <text evidence="5">The sequence shown here is derived from an EMBL/GenBank/DDBJ whole genome shotgun (WGS) entry which is preliminary data.</text>
</comment>
<evidence type="ECO:0000259" key="4">
    <source>
        <dbReference type="PROSITE" id="PS50956"/>
    </source>
</evidence>
<dbReference type="PRINTS" id="PR00033">
    <property type="entry name" value="HTHASNC"/>
</dbReference>
<dbReference type="GO" id="GO:0043200">
    <property type="term" value="P:response to amino acid"/>
    <property type="evidence" value="ECO:0007669"/>
    <property type="project" value="TreeGrafter"/>
</dbReference>
<dbReference type="GO" id="GO:0043565">
    <property type="term" value="F:sequence-specific DNA binding"/>
    <property type="evidence" value="ECO:0007669"/>
    <property type="project" value="InterPro"/>
</dbReference>
<evidence type="ECO:0000313" key="5">
    <source>
        <dbReference type="EMBL" id="TDP41894.1"/>
    </source>
</evidence>
<dbReference type="InterPro" id="IPR000485">
    <property type="entry name" value="AsnC-type_HTH_dom"/>
</dbReference>
<organism evidence="5 6">
    <name type="scientific">Nocardia ignorata</name>
    <dbReference type="NCBI Taxonomy" id="145285"/>
    <lineage>
        <taxon>Bacteria</taxon>
        <taxon>Bacillati</taxon>
        <taxon>Actinomycetota</taxon>
        <taxon>Actinomycetes</taxon>
        <taxon>Mycobacteriales</taxon>
        <taxon>Nocardiaceae</taxon>
        <taxon>Nocardia</taxon>
    </lineage>
</organism>
<feature type="domain" description="HTH asnC-type" evidence="4">
    <location>
        <begin position="5"/>
        <end position="66"/>
    </location>
</feature>
<dbReference type="Proteomes" id="UP000295087">
    <property type="component" value="Unassembled WGS sequence"/>
</dbReference>
<dbReference type="PANTHER" id="PTHR30154:SF34">
    <property type="entry name" value="TRANSCRIPTIONAL REGULATOR AZLB"/>
    <property type="match status" value="1"/>
</dbReference>
<dbReference type="InterPro" id="IPR036390">
    <property type="entry name" value="WH_DNA-bd_sf"/>
</dbReference>
<dbReference type="Pfam" id="PF01037">
    <property type="entry name" value="AsnC_trans_reg"/>
    <property type="match status" value="1"/>
</dbReference>